<sequence length="426" mass="47547">MSPKEIEHQISFQLVPSYRRVPRRPLPSSGSTSIPLPLEVVLCIIEAAFYENNEPDEDLLRSCALVCRAWSGLAQKLLFSRVTLRTQSACESFSGAITRSTERGRALGDAVIRLRVVIDHNQPYGLSQQSFGRAFTLCPNLYELSIALYGCAAPGDDIVGVSDVTRLRRPAPSFDNQILALLKSGPAITALQISNWSENRHTVAQLLDLWPTLKSLSISGTPPQALPDSPEPFPCALNELRMNFQSPPSIDFMNWLLHNSRDTLRILDLEREPSTQLFDYLIDSHGHMLHSLSLPSMNDHTRALMKCDQLKELRIETPVISGKLYKELPDTLEHLAFGLDRNTVLQPALEALRSHGSLTSVTVNVWNGGGLHPQFSAFKIACAYQGIGLRVTNEVQTFRAMTRGDPIPCQFFPRMTSLDNLRMMRS</sequence>
<dbReference type="AlphaFoldDB" id="A0A9P6CR08"/>
<name>A0A9P6CR08_9AGAR</name>
<evidence type="ECO:0000313" key="2">
    <source>
        <dbReference type="Proteomes" id="UP000807353"/>
    </source>
</evidence>
<evidence type="ECO:0008006" key="3">
    <source>
        <dbReference type="Google" id="ProtNLM"/>
    </source>
</evidence>
<dbReference type="SUPFAM" id="SSF52047">
    <property type="entry name" value="RNI-like"/>
    <property type="match status" value="1"/>
</dbReference>
<dbReference type="InterPro" id="IPR032675">
    <property type="entry name" value="LRR_dom_sf"/>
</dbReference>
<reference evidence="1" key="1">
    <citation type="submission" date="2020-11" db="EMBL/GenBank/DDBJ databases">
        <authorList>
            <consortium name="DOE Joint Genome Institute"/>
            <person name="Ahrendt S."/>
            <person name="Riley R."/>
            <person name="Andreopoulos W."/>
            <person name="Labutti K."/>
            <person name="Pangilinan J."/>
            <person name="Ruiz-Duenas F.J."/>
            <person name="Barrasa J.M."/>
            <person name="Sanchez-Garcia M."/>
            <person name="Camarero S."/>
            <person name="Miyauchi S."/>
            <person name="Serrano A."/>
            <person name="Linde D."/>
            <person name="Babiker R."/>
            <person name="Drula E."/>
            <person name="Ayuso-Fernandez I."/>
            <person name="Pacheco R."/>
            <person name="Padilla G."/>
            <person name="Ferreira P."/>
            <person name="Barriuso J."/>
            <person name="Kellner H."/>
            <person name="Castanera R."/>
            <person name="Alfaro M."/>
            <person name="Ramirez L."/>
            <person name="Pisabarro A.G."/>
            <person name="Kuo A."/>
            <person name="Tritt A."/>
            <person name="Lipzen A."/>
            <person name="He G."/>
            <person name="Yan M."/>
            <person name="Ng V."/>
            <person name="Cullen D."/>
            <person name="Martin F."/>
            <person name="Rosso M.-N."/>
            <person name="Henrissat B."/>
            <person name="Hibbett D."/>
            <person name="Martinez A.T."/>
            <person name="Grigoriev I.V."/>
        </authorList>
    </citation>
    <scope>NUCLEOTIDE SEQUENCE</scope>
    <source>
        <strain evidence="1">CBS 247.69</strain>
    </source>
</reference>
<keyword evidence="2" id="KW-1185">Reference proteome</keyword>
<proteinExistence type="predicted"/>
<organism evidence="1 2">
    <name type="scientific">Collybia nuda</name>
    <dbReference type="NCBI Taxonomy" id="64659"/>
    <lineage>
        <taxon>Eukaryota</taxon>
        <taxon>Fungi</taxon>
        <taxon>Dikarya</taxon>
        <taxon>Basidiomycota</taxon>
        <taxon>Agaricomycotina</taxon>
        <taxon>Agaricomycetes</taxon>
        <taxon>Agaricomycetidae</taxon>
        <taxon>Agaricales</taxon>
        <taxon>Tricholomatineae</taxon>
        <taxon>Clitocybaceae</taxon>
        <taxon>Collybia</taxon>
    </lineage>
</organism>
<dbReference type="OrthoDB" id="2522283at2759"/>
<dbReference type="Proteomes" id="UP000807353">
    <property type="component" value="Unassembled WGS sequence"/>
</dbReference>
<dbReference type="EMBL" id="MU150229">
    <property type="protein sequence ID" value="KAF9469539.1"/>
    <property type="molecule type" value="Genomic_DNA"/>
</dbReference>
<accession>A0A9P6CR08</accession>
<gene>
    <name evidence="1" type="ORF">BDZ94DRAFT_1151514</name>
</gene>
<protein>
    <recommendedName>
        <fullName evidence="3">F-box domain-containing protein</fullName>
    </recommendedName>
</protein>
<comment type="caution">
    <text evidence="1">The sequence shown here is derived from an EMBL/GenBank/DDBJ whole genome shotgun (WGS) entry which is preliminary data.</text>
</comment>
<evidence type="ECO:0000313" key="1">
    <source>
        <dbReference type="EMBL" id="KAF9469539.1"/>
    </source>
</evidence>
<dbReference type="Gene3D" id="3.80.10.10">
    <property type="entry name" value="Ribonuclease Inhibitor"/>
    <property type="match status" value="1"/>
</dbReference>